<protein>
    <submittedName>
        <fullName evidence="1">Diphosphate--fructose-6-phosphate 1-phosphotransferase</fullName>
    </submittedName>
</protein>
<name>A0AAN5T2Z7_LEGPN</name>
<reference evidence="1" key="1">
    <citation type="journal article" date="2018" name="Genome Biol.">
        <title>SKESA: strategic k-mer extension for scrupulous assemblies.</title>
        <authorList>
            <person name="Souvorov A."/>
            <person name="Agarwala R."/>
            <person name="Lipman D.J."/>
        </authorList>
    </citation>
    <scope>NUCLEOTIDE SEQUENCE</scope>
    <source>
        <strain evidence="1">AZ00058701</strain>
    </source>
</reference>
<dbReference type="AlphaFoldDB" id="A0AAN5T2Z7"/>
<evidence type="ECO:0000313" key="1">
    <source>
        <dbReference type="EMBL" id="HAU1882011.1"/>
    </source>
</evidence>
<comment type="caution">
    <text evidence="1">The sequence shown here is derived from an EMBL/GenBank/DDBJ whole genome shotgun (WGS) entry which is preliminary data.</text>
</comment>
<evidence type="ECO:0000313" key="2">
    <source>
        <dbReference type="Proteomes" id="UP000866496"/>
    </source>
</evidence>
<accession>A0AAN5T2Z7</accession>
<reference evidence="1" key="2">
    <citation type="submission" date="2019-10" db="EMBL/GenBank/DDBJ databases">
        <authorList>
            <consortium name="NCBI Pathogen Detection Project"/>
        </authorList>
    </citation>
    <scope>NUCLEOTIDE SEQUENCE</scope>
    <source>
        <strain evidence="1">AZ00058701</strain>
    </source>
</reference>
<proteinExistence type="predicted"/>
<dbReference type="Gene3D" id="3.40.50.450">
    <property type="match status" value="1"/>
</dbReference>
<gene>
    <name evidence="1" type="ORF">JBJ86_17375</name>
</gene>
<dbReference type="Proteomes" id="UP000866496">
    <property type="component" value="Unassembled WGS sequence"/>
</dbReference>
<organism evidence="1 2">
    <name type="scientific">Legionella pneumophila</name>
    <dbReference type="NCBI Taxonomy" id="446"/>
    <lineage>
        <taxon>Bacteria</taxon>
        <taxon>Pseudomonadati</taxon>
        <taxon>Pseudomonadota</taxon>
        <taxon>Gammaproteobacteria</taxon>
        <taxon>Legionellales</taxon>
        <taxon>Legionellaceae</taxon>
        <taxon>Legionella</taxon>
    </lineage>
</organism>
<sequence>ITDACKRYLSPLIQGEAYPNYKNGLPDYVRLKNQLVAKKINQD</sequence>
<feature type="non-terminal residue" evidence="1">
    <location>
        <position position="1"/>
    </location>
</feature>
<dbReference type="EMBL" id="DACWHX010000247">
    <property type="protein sequence ID" value="HAU1882011.1"/>
    <property type="molecule type" value="Genomic_DNA"/>
</dbReference>